<keyword evidence="2" id="KW-1185">Reference proteome</keyword>
<proteinExistence type="predicted"/>
<dbReference type="Proteomes" id="UP000504636">
    <property type="component" value="Unplaced"/>
</dbReference>
<dbReference type="EMBL" id="MU003722">
    <property type="protein sequence ID" value="KAF2802552.1"/>
    <property type="molecule type" value="Genomic_DNA"/>
</dbReference>
<reference evidence="3" key="2">
    <citation type="submission" date="2020-04" db="EMBL/GenBank/DDBJ databases">
        <authorList>
            <consortium name="NCBI Genome Project"/>
        </authorList>
    </citation>
    <scope>NUCLEOTIDE SEQUENCE</scope>
    <source>
        <strain evidence="3">CBS 304.34</strain>
    </source>
</reference>
<reference evidence="1 3" key="1">
    <citation type="journal article" date="2020" name="Stud. Mycol.">
        <title>101 Dothideomycetes genomes: a test case for predicting lifestyles and emergence of pathogens.</title>
        <authorList>
            <person name="Haridas S."/>
            <person name="Albert R."/>
            <person name="Binder M."/>
            <person name="Bloem J."/>
            <person name="Labutti K."/>
            <person name="Salamov A."/>
            <person name="Andreopoulos B."/>
            <person name="Baker S."/>
            <person name="Barry K."/>
            <person name="Bills G."/>
            <person name="Bluhm B."/>
            <person name="Cannon C."/>
            <person name="Castanera R."/>
            <person name="Culley D."/>
            <person name="Daum C."/>
            <person name="Ezra D."/>
            <person name="Gonzalez J."/>
            <person name="Henrissat B."/>
            <person name="Kuo A."/>
            <person name="Liang C."/>
            <person name="Lipzen A."/>
            <person name="Lutzoni F."/>
            <person name="Magnuson J."/>
            <person name="Mondo S."/>
            <person name="Nolan M."/>
            <person name="Ohm R."/>
            <person name="Pangilinan J."/>
            <person name="Park H.-J."/>
            <person name="Ramirez L."/>
            <person name="Alfaro M."/>
            <person name="Sun H."/>
            <person name="Tritt A."/>
            <person name="Yoshinaga Y."/>
            <person name="Zwiers L.-H."/>
            <person name="Turgeon B."/>
            <person name="Goodwin S."/>
            <person name="Spatafora J."/>
            <person name="Crous P."/>
            <person name="Grigoriev I."/>
        </authorList>
    </citation>
    <scope>NUCLEOTIDE SEQUENCE</scope>
    <source>
        <strain evidence="1 3">CBS 304.34</strain>
    </source>
</reference>
<dbReference type="OrthoDB" id="5422579at2759"/>
<dbReference type="RefSeq" id="XP_033569516.1">
    <property type="nucleotide sequence ID" value="XM_033726229.1"/>
</dbReference>
<dbReference type="AlphaFoldDB" id="A0A6A6Y1A4"/>
<organism evidence="1">
    <name type="scientific">Mytilinidion resinicola</name>
    <dbReference type="NCBI Taxonomy" id="574789"/>
    <lineage>
        <taxon>Eukaryota</taxon>
        <taxon>Fungi</taxon>
        <taxon>Dikarya</taxon>
        <taxon>Ascomycota</taxon>
        <taxon>Pezizomycotina</taxon>
        <taxon>Dothideomycetes</taxon>
        <taxon>Pleosporomycetidae</taxon>
        <taxon>Mytilinidiales</taxon>
        <taxon>Mytilinidiaceae</taxon>
        <taxon>Mytilinidion</taxon>
    </lineage>
</organism>
<dbReference type="GeneID" id="54467122"/>
<evidence type="ECO:0000313" key="3">
    <source>
        <dbReference type="RefSeq" id="XP_033569516.1"/>
    </source>
</evidence>
<protein>
    <submittedName>
        <fullName evidence="1 3">Uncharacterized protein</fullName>
    </submittedName>
</protein>
<evidence type="ECO:0000313" key="2">
    <source>
        <dbReference type="Proteomes" id="UP000504636"/>
    </source>
</evidence>
<sequence length="194" mass="22540">MTTPIFADEYGSLLGRWEMPIEYCGNEWVYPTPWDPTTLTTIAFNNTMVAEVANVNEFDDSVDATHEALIKIPNLRNLKLSFTRWSPAAWYQNMPAQFERFIHPRNDKERSVWPKLERLSPTWMGMDADYVLHFLEQNTNLKFLELEHMMLIGRKLLEGRAMEDVPVNPGPYPYYSDRETGDPGDIYQLDEDGG</sequence>
<reference evidence="3" key="3">
    <citation type="submission" date="2025-04" db="UniProtKB">
        <authorList>
            <consortium name="RefSeq"/>
        </authorList>
    </citation>
    <scope>IDENTIFICATION</scope>
    <source>
        <strain evidence="3">CBS 304.34</strain>
    </source>
</reference>
<accession>A0A6A6Y1A4</accession>
<name>A0A6A6Y1A4_9PEZI</name>
<gene>
    <name evidence="1 3" type="ORF">BDZ99DRAFT_527278</name>
</gene>
<evidence type="ECO:0000313" key="1">
    <source>
        <dbReference type="EMBL" id="KAF2802552.1"/>
    </source>
</evidence>